<evidence type="ECO:0000313" key="1">
    <source>
        <dbReference type="EMBL" id="CAB5371542.1"/>
    </source>
</evidence>
<proteinExistence type="predicted"/>
<dbReference type="AlphaFoldDB" id="A0A916ECE0"/>
<accession>A0A916ECE0</accession>
<reference evidence="1" key="1">
    <citation type="submission" date="2020-05" db="EMBL/GenBank/DDBJ databases">
        <authorList>
            <person name="Rincon C."/>
            <person name="Sanders R I."/>
            <person name="Robbins C."/>
            <person name="Chaturvedi A."/>
        </authorList>
    </citation>
    <scope>NUCLEOTIDE SEQUENCE</scope>
    <source>
        <strain evidence="1">CHB12</strain>
    </source>
</reference>
<protein>
    <submittedName>
        <fullName evidence="1">Uncharacterized protein</fullName>
    </submittedName>
</protein>
<comment type="caution">
    <text evidence="1">The sequence shown here is derived from an EMBL/GenBank/DDBJ whole genome shotgun (WGS) entry which is preliminary data.</text>
</comment>
<organism evidence="1 2">
    <name type="scientific">Rhizophagus irregularis</name>
    <dbReference type="NCBI Taxonomy" id="588596"/>
    <lineage>
        <taxon>Eukaryota</taxon>
        <taxon>Fungi</taxon>
        <taxon>Fungi incertae sedis</taxon>
        <taxon>Mucoromycota</taxon>
        <taxon>Glomeromycotina</taxon>
        <taxon>Glomeromycetes</taxon>
        <taxon>Glomerales</taxon>
        <taxon>Glomeraceae</taxon>
        <taxon>Rhizophagus</taxon>
    </lineage>
</organism>
<dbReference type="OrthoDB" id="2312116at2759"/>
<dbReference type="Proteomes" id="UP000684084">
    <property type="component" value="Unassembled WGS sequence"/>
</dbReference>
<sequence>MSDLNDDVNEIQQIYLIDLKSKRLVYLLLFRIAFSWPKTDGMNYTIKQSKYNDVINDDNLAKDRPPRDDVMHVVESFYIPKSWTVILSNKTKITAGTTTILR</sequence>
<gene>
    <name evidence="1" type="ORF">CHRIB12_LOCUS13129</name>
</gene>
<name>A0A916ECE0_9GLOM</name>
<evidence type="ECO:0000313" key="2">
    <source>
        <dbReference type="Proteomes" id="UP000684084"/>
    </source>
</evidence>
<dbReference type="EMBL" id="CAGKOT010000029">
    <property type="protein sequence ID" value="CAB5371542.1"/>
    <property type="molecule type" value="Genomic_DNA"/>
</dbReference>